<feature type="compositionally biased region" description="Low complexity" evidence="6">
    <location>
        <begin position="202"/>
        <end position="213"/>
    </location>
</feature>
<dbReference type="InterPro" id="IPR038508">
    <property type="entry name" value="ArfGAP_dom_sf"/>
</dbReference>
<evidence type="ECO:0000256" key="6">
    <source>
        <dbReference type="SAM" id="MobiDB-lite"/>
    </source>
</evidence>
<dbReference type="AlphaFoldDB" id="A0A163JZ08"/>
<evidence type="ECO:0000256" key="2">
    <source>
        <dbReference type="ARBA" id="ARBA00022723"/>
    </source>
</evidence>
<dbReference type="GO" id="GO:0008270">
    <property type="term" value="F:zinc ion binding"/>
    <property type="evidence" value="ECO:0007669"/>
    <property type="project" value="UniProtKB-KW"/>
</dbReference>
<dbReference type="SUPFAM" id="SSF57863">
    <property type="entry name" value="ArfGap/RecO-like zinc finger"/>
    <property type="match status" value="1"/>
</dbReference>
<organism evidence="8">
    <name type="scientific">Absidia glauca</name>
    <name type="common">Pin mould</name>
    <dbReference type="NCBI Taxonomy" id="4829"/>
    <lineage>
        <taxon>Eukaryota</taxon>
        <taxon>Fungi</taxon>
        <taxon>Fungi incertae sedis</taxon>
        <taxon>Mucoromycota</taxon>
        <taxon>Mucoromycotina</taxon>
        <taxon>Mucoromycetes</taxon>
        <taxon>Mucorales</taxon>
        <taxon>Cunninghamellaceae</taxon>
        <taxon>Absidia</taxon>
    </lineage>
</organism>
<evidence type="ECO:0000256" key="3">
    <source>
        <dbReference type="ARBA" id="ARBA00022771"/>
    </source>
</evidence>
<reference evidence="8" key="1">
    <citation type="submission" date="2016-04" db="EMBL/GenBank/DDBJ databases">
        <authorList>
            <person name="Evans L.H."/>
            <person name="Alamgir A."/>
            <person name="Owens N."/>
            <person name="Weber N.D."/>
            <person name="Virtaneva K."/>
            <person name="Barbian K."/>
            <person name="Babar A."/>
            <person name="Rosenke K."/>
        </authorList>
    </citation>
    <scope>NUCLEOTIDE SEQUENCE [LARGE SCALE GENOMIC DNA]</scope>
    <source>
        <strain evidence="8">CBS 101.48</strain>
    </source>
</reference>
<feature type="compositionally biased region" description="Polar residues" evidence="6">
    <location>
        <begin position="254"/>
        <end position="272"/>
    </location>
</feature>
<keyword evidence="1" id="KW-0343">GTPase activation</keyword>
<dbReference type="InterPro" id="IPR001164">
    <property type="entry name" value="ArfGAP_dom"/>
</dbReference>
<keyword evidence="4" id="KW-0862">Zinc</keyword>
<evidence type="ECO:0000256" key="5">
    <source>
        <dbReference type="PROSITE-ProRule" id="PRU00288"/>
    </source>
</evidence>
<feature type="compositionally biased region" description="Low complexity" evidence="6">
    <location>
        <begin position="284"/>
        <end position="302"/>
    </location>
</feature>
<dbReference type="PANTHER" id="PTHR45686">
    <property type="entry name" value="ADP-RIBOSYLATION FACTOR GTPASE ACTIVATING PROTEIN 3, ISOFORM H-RELATED"/>
    <property type="match status" value="1"/>
</dbReference>
<feature type="compositionally biased region" description="Acidic residues" evidence="6">
    <location>
        <begin position="244"/>
        <end position="253"/>
    </location>
</feature>
<dbReference type="Proteomes" id="UP000078561">
    <property type="component" value="Unassembled WGS sequence"/>
</dbReference>
<dbReference type="PANTHER" id="PTHR45686:SF4">
    <property type="entry name" value="ADP-RIBOSYLATION FACTOR GTPASE ACTIVATING PROTEIN 3, ISOFORM H"/>
    <property type="match status" value="1"/>
</dbReference>
<evidence type="ECO:0000313" key="9">
    <source>
        <dbReference type="Proteomes" id="UP000078561"/>
    </source>
</evidence>
<keyword evidence="9" id="KW-1185">Reference proteome</keyword>
<sequence>MRVTQLFSFNAKACFDCLAKGPTWASIDFGVFICQDCSGAHRNLGVHITFVKSILLDSWTWPQLEKMKCGGNQAAAEAFGSLATSKDTQAKYTSRLAQQYKRHLEKKTNGQANNSDTSARTTDALDMDLLDLGGNDMSADNHQGTDSLLVDIDSVPGFDYNSMMTLNTTITLPATATTPSTSRDDDFFAKWENQSAQDNTQPTATAPASAPTARKLRDKPRRYQPQPRLGARKVGNEAFKFDEAAADQIEENDTTAFTPSQRNSTNRPTSSRLAYLPPSEATRNSNSTNDNISSSSTRHSSSGDLQQFSTGNRLKSSGTTMVTTTPTTGEDRLGMASYRWNNNTDSNQDTTARHQRKEDDGDRATQARDRFGDAKSISSDQYFQRNEYNPHLQAERSSKLSQFQNASSISSDQYFNRQSSPINATNGGYIRSTSNYSSSNRNPLSKKFLSAAVKGASKLHQALSDMDEEADKKKLERTISLLSSRWKASNTERMIYQKTLARQLKKR</sequence>
<evidence type="ECO:0000259" key="7">
    <source>
        <dbReference type="PROSITE" id="PS50115"/>
    </source>
</evidence>
<proteinExistence type="predicted"/>
<evidence type="ECO:0000313" key="8">
    <source>
        <dbReference type="EMBL" id="SAM04335.1"/>
    </source>
</evidence>
<dbReference type="Gene3D" id="1.10.220.150">
    <property type="entry name" value="Arf GTPase activating protein"/>
    <property type="match status" value="1"/>
</dbReference>
<dbReference type="GO" id="GO:0000139">
    <property type="term" value="C:Golgi membrane"/>
    <property type="evidence" value="ECO:0007669"/>
    <property type="project" value="GOC"/>
</dbReference>
<dbReference type="EMBL" id="LT554358">
    <property type="protein sequence ID" value="SAM04335.1"/>
    <property type="molecule type" value="Genomic_DNA"/>
</dbReference>
<evidence type="ECO:0000256" key="4">
    <source>
        <dbReference type="ARBA" id="ARBA00022833"/>
    </source>
</evidence>
<feature type="compositionally biased region" description="Polar residues" evidence="6">
    <location>
        <begin position="339"/>
        <end position="350"/>
    </location>
</feature>
<feature type="region of interest" description="Disordered" evidence="6">
    <location>
        <begin position="194"/>
        <end position="384"/>
    </location>
</feature>
<dbReference type="GO" id="GO:0048205">
    <property type="term" value="P:COPI coating of Golgi vesicle"/>
    <property type="evidence" value="ECO:0007669"/>
    <property type="project" value="TreeGrafter"/>
</dbReference>
<protein>
    <recommendedName>
        <fullName evidence="7">Arf-GAP domain-containing protein</fullName>
    </recommendedName>
</protein>
<dbReference type="SMART" id="SM00105">
    <property type="entry name" value="ArfGap"/>
    <property type="match status" value="1"/>
</dbReference>
<feature type="compositionally biased region" description="Low complexity" evidence="6">
    <location>
        <begin position="319"/>
        <end position="328"/>
    </location>
</feature>
<dbReference type="OMA" id="MESTIRC"/>
<dbReference type="Pfam" id="PF01412">
    <property type="entry name" value="ArfGap"/>
    <property type="match status" value="1"/>
</dbReference>
<feature type="compositionally biased region" description="Basic and acidic residues" evidence="6">
    <location>
        <begin position="356"/>
        <end position="373"/>
    </location>
</feature>
<dbReference type="GO" id="GO:0005096">
    <property type="term" value="F:GTPase activator activity"/>
    <property type="evidence" value="ECO:0007669"/>
    <property type="project" value="UniProtKB-KW"/>
</dbReference>
<keyword evidence="3 5" id="KW-0863">Zinc-finger</keyword>
<name>A0A163JZ08_ABSGL</name>
<dbReference type="PROSITE" id="PS50115">
    <property type="entry name" value="ARFGAP"/>
    <property type="match status" value="1"/>
</dbReference>
<keyword evidence="2" id="KW-0479">Metal-binding</keyword>
<dbReference type="PRINTS" id="PR00405">
    <property type="entry name" value="REVINTRACTNG"/>
</dbReference>
<gene>
    <name evidence="8" type="primary">ABSGL_10195.1 scaffold 11805</name>
</gene>
<dbReference type="OrthoDB" id="983479at2759"/>
<feature type="domain" description="Arf-GAP" evidence="7">
    <location>
        <begin position="1"/>
        <end position="104"/>
    </location>
</feature>
<dbReference type="STRING" id="4829.A0A163JZ08"/>
<dbReference type="InParanoid" id="A0A163JZ08"/>
<dbReference type="CDD" id="cd08831">
    <property type="entry name" value="ArfGap_ArfGap2_3_like"/>
    <property type="match status" value="1"/>
</dbReference>
<accession>A0A163JZ08</accession>
<dbReference type="InterPro" id="IPR037278">
    <property type="entry name" value="ARFGAP/RecO"/>
</dbReference>
<evidence type="ECO:0000256" key="1">
    <source>
        <dbReference type="ARBA" id="ARBA00022468"/>
    </source>
</evidence>
<feature type="compositionally biased region" description="Polar residues" evidence="6">
    <location>
        <begin position="303"/>
        <end position="318"/>
    </location>
</feature>